<proteinExistence type="predicted"/>
<dbReference type="EMBL" id="BPLR01003513">
    <property type="protein sequence ID" value="GIX85426.1"/>
    <property type="molecule type" value="Genomic_DNA"/>
</dbReference>
<gene>
    <name evidence="1" type="ORF">CEXT_386781</name>
</gene>
<accession>A0AAV4NKY2</accession>
<evidence type="ECO:0000313" key="2">
    <source>
        <dbReference type="Proteomes" id="UP001054945"/>
    </source>
</evidence>
<reference evidence="1 2" key="1">
    <citation type="submission" date="2021-06" db="EMBL/GenBank/DDBJ databases">
        <title>Caerostris extrusa draft genome.</title>
        <authorList>
            <person name="Kono N."/>
            <person name="Arakawa K."/>
        </authorList>
    </citation>
    <scope>NUCLEOTIDE SEQUENCE [LARGE SCALE GENOMIC DNA]</scope>
</reference>
<evidence type="ECO:0000313" key="1">
    <source>
        <dbReference type="EMBL" id="GIX85426.1"/>
    </source>
</evidence>
<comment type="caution">
    <text evidence="1">The sequence shown here is derived from an EMBL/GenBank/DDBJ whole genome shotgun (WGS) entry which is preliminary data.</text>
</comment>
<sequence>MLKQWETMDWMDRDVQIQSERKDFHLNATGGIGKYNNWRNLYTNKGDTNCGTDMPHKDPRHGIGRFGITVPPLPCAAGHMLLDNKCKMETHRSVQSNGGTFLRQKRGFSR</sequence>
<dbReference type="AlphaFoldDB" id="A0AAV4NKY2"/>
<name>A0AAV4NKY2_CAEEX</name>
<keyword evidence="2" id="KW-1185">Reference proteome</keyword>
<protein>
    <submittedName>
        <fullName evidence="1">Uncharacterized protein</fullName>
    </submittedName>
</protein>
<dbReference type="Proteomes" id="UP001054945">
    <property type="component" value="Unassembled WGS sequence"/>
</dbReference>
<organism evidence="1 2">
    <name type="scientific">Caerostris extrusa</name>
    <name type="common">Bark spider</name>
    <name type="synonym">Caerostris bankana</name>
    <dbReference type="NCBI Taxonomy" id="172846"/>
    <lineage>
        <taxon>Eukaryota</taxon>
        <taxon>Metazoa</taxon>
        <taxon>Ecdysozoa</taxon>
        <taxon>Arthropoda</taxon>
        <taxon>Chelicerata</taxon>
        <taxon>Arachnida</taxon>
        <taxon>Araneae</taxon>
        <taxon>Araneomorphae</taxon>
        <taxon>Entelegynae</taxon>
        <taxon>Araneoidea</taxon>
        <taxon>Araneidae</taxon>
        <taxon>Caerostris</taxon>
    </lineage>
</organism>